<reference evidence="2" key="1">
    <citation type="submission" date="2022-06" db="EMBL/GenBank/DDBJ databases">
        <authorList>
            <consortium name="SYNGENTA / RWTH Aachen University"/>
        </authorList>
    </citation>
    <scope>NUCLEOTIDE SEQUENCE</scope>
</reference>
<evidence type="ECO:0000313" key="2">
    <source>
        <dbReference type="EMBL" id="CAH7671475.1"/>
    </source>
</evidence>
<proteinExistence type="predicted"/>
<dbReference type="Proteomes" id="UP001153365">
    <property type="component" value="Unassembled WGS sequence"/>
</dbReference>
<protein>
    <submittedName>
        <fullName evidence="2">Symplekin tight junction protein C terminal-domain-containing protein</fullName>
    </submittedName>
</protein>
<accession>A0AAV0ASC7</accession>
<dbReference type="InterPro" id="IPR021850">
    <property type="entry name" value="Symplekin/Pta1"/>
</dbReference>
<dbReference type="InterPro" id="IPR022075">
    <property type="entry name" value="Symplekin_C"/>
</dbReference>
<dbReference type="Pfam" id="PF12295">
    <property type="entry name" value="Symplekin_C"/>
    <property type="match status" value="1"/>
</dbReference>
<sequence length="446" mass="49531">MTLYYFHGFSSLSPSASDLEFCRLRLKPSSVVCVLEDKLHGKSLVLKVTEQEMIGSLNSEDHQSNILSPPRMLCQDPKNLAIGFTTLRDLTSMCPTLRNQTSDVLLGISTHSQRQTRNAAIMSIRSWVMPNGAMKNLGDRVVSFAVQLLQGLEKPEEEEPETIKAKPELAPKIEDVEMEDGETTELEADKSSSDTQITLFQTYPNMLPHVQESVNKLITPLIRTLGGKHGKIISLIQNCQSGSEKLILRVLSILTEKGKLPASIVEVIKSMSASSNILSPRFIIPTIGDLKKAEIMHHVPRIITLLNGSLTERGAIRSVFESIVQQPPSNFGSVLTNVPRVKHSELLTPVELLVLLHRTEEGDYSIKQAIEAIGICFSMTEIFKPEILAAFMQQVVDKLTLPTLFLRTVDSEEDLGSASAMGSIYEMCKDNCTSQFWCPLNPRSIW</sequence>
<dbReference type="PANTHER" id="PTHR15245:SF20">
    <property type="entry name" value="SYMPLEKIN"/>
    <property type="match status" value="1"/>
</dbReference>
<gene>
    <name evidence="2" type="ORF">PPACK8108_LOCUS6252</name>
</gene>
<dbReference type="AlphaFoldDB" id="A0AAV0ASC7"/>
<name>A0AAV0ASC7_PHAPC</name>
<dbReference type="EMBL" id="CALTRL010001198">
    <property type="protein sequence ID" value="CAH7671475.1"/>
    <property type="molecule type" value="Genomic_DNA"/>
</dbReference>
<dbReference type="GO" id="GO:0005847">
    <property type="term" value="C:mRNA cleavage and polyadenylation specificity factor complex"/>
    <property type="evidence" value="ECO:0007669"/>
    <property type="project" value="TreeGrafter"/>
</dbReference>
<evidence type="ECO:0000313" key="3">
    <source>
        <dbReference type="Proteomes" id="UP001153365"/>
    </source>
</evidence>
<dbReference type="PANTHER" id="PTHR15245">
    <property type="entry name" value="SYMPLEKIN-RELATED"/>
    <property type="match status" value="1"/>
</dbReference>
<keyword evidence="3" id="KW-1185">Reference proteome</keyword>
<comment type="caution">
    <text evidence="2">The sequence shown here is derived from an EMBL/GenBank/DDBJ whole genome shotgun (WGS) entry which is preliminary data.</text>
</comment>
<organism evidence="2 3">
    <name type="scientific">Phakopsora pachyrhizi</name>
    <name type="common">Asian soybean rust disease fungus</name>
    <dbReference type="NCBI Taxonomy" id="170000"/>
    <lineage>
        <taxon>Eukaryota</taxon>
        <taxon>Fungi</taxon>
        <taxon>Dikarya</taxon>
        <taxon>Basidiomycota</taxon>
        <taxon>Pucciniomycotina</taxon>
        <taxon>Pucciniomycetes</taxon>
        <taxon>Pucciniales</taxon>
        <taxon>Phakopsoraceae</taxon>
        <taxon>Phakopsora</taxon>
    </lineage>
</organism>
<evidence type="ECO:0000259" key="1">
    <source>
        <dbReference type="Pfam" id="PF12295"/>
    </source>
</evidence>
<feature type="domain" description="Symplekin C-terminal" evidence="1">
    <location>
        <begin position="280"/>
        <end position="409"/>
    </location>
</feature>